<dbReference type="KEGG" id="bvi:Bcep1808_7773"/>
<reference evidence="1 2" key="1">
    <citation type="submission" date="2007-03" db="EMBL/GenBank/DDBJ databases">
        <title>Complete sequence of plasmid pBVIE05 of Burkholderia vietnamiensis G4.</title>
        <authorList>
            <consortium name="US DOE Joint Genome Institute"/>
            <person name="Copeland A."/>
            <person name="Lucas S."/>
            <person name="Lapidus A."/>
            <person name="Barry K."/>
            <person name="Detter J.C."/>
            <person name="Glavina del Rio T."/>
            <person name="Hammon N."/>
            <person name="Israni S."/>
            <person name="Dalin E."/>
            <person name="Tice H."/>
            <person name="Pitluck S."/>
            <person name="Chain P."/>
            <person name="Malfatti S."/>
            <person name="Shin M."/>
            <person name="Vergez L."/>
            <person name="Schmutz J."/>
            <person name="Larimer F."/>
            <person name="Land M."/>
            <person name="Hauser L."/>
            <person name="Kyrpides N."/>
            <person name="Tiedje J."/>
            <person name="Richardson P."/>
        </authorList>
    </citation>
    <scope>NUCLEOTIDE SEQUENCE [LARGE SCALE GENOMIC DNA]</scope>
    <source>
        <strain evidence="2">G4 / LMG 22486</strain>
        <plasmid evidence="1 2">pBVIE05</plasmid>
    </source>
</reference>
<organism evidence="1 2">
    <name type="scientific">Burkholderia vietnamiensis (strain G4 / LMG 22486)</name>
    <name type="common">Burkholderia cepacia (strain R1808)</name>
    <dbReference type="NCBI Taxonomy" id="269482"/>
    <lineage>
        <taxon>Bacteria</taxon>
        <taxon>Pseudomonadati</taxon>
        <taxon>Pseudomonadota</taxon>
        <taxon>Betaproteobacteria</taxon>
        <taxon>Burkholderiales</taxon>
        <taxon>Burkholderiaceae</taxon>
        <taxon>Burkholderia</taxon>
        <taxon>Burkholderia cepacia complex</taxon>
    </lineage>
</organism>
<dbReference type="HOGENOM" id="CLU_1140908_0_0_4"/>
<evidence type="ECO:0000313" key="2">
    <source>
        <dbReference type="Proteomes" id="UP000002287"/>
    </source>
</evidence>
<name>A4JWJ0_BURVG</name>
<dbReference type="Proteomes" id="UP000002287">
    <property type="component" value="Plasmid pBVIE05"/>
</dbReference>
<dbReference type="EMBL" id="CP000621">
    <property type="protein sequence ID" value="ABO60643.1"/>
    <property type="molecule type" value="Genomic_DNA"/>
</dbReference>
<proteinExistence type="predicted"/>
<keyword evidence="1" id="KW-0614">Plasmid</keyword>
<sequence>MSLLTPLEIGLGGYMRRFYGQLVADTSSMQEYTARGLSKAMVWVPGRMIDQIEEMLKEYRKNENDPGPGLSSRLPIVFVAMSKDFMPAPPDWGIAVGSRVDVMNPDDPEQRAFKVRTSFNEYRAQIVIVAAEKHSAHSIAMQFNLFANGDDGGGGRRFTFDVPFAGMAHQFRATLEQIDLGAVSVPVDVKDLTVCTVDLSVRAHVPLFEAPKDGEPNDGKPAPAGYPVVTEVTSEQVFEGEGL</sequence>
<evidence type="ECO:0000313" key="1">
    <source>
        <dbReference type="EMBL" id="ABO60643.1"/>
    </source>
</evidence>
<accession>A4JWJ0</accession>
<geneLocation type="plasmid" evidence="1 2">
    <name>pBVIE05</name>
</geneLocation>
<gene>
    <name evidence="1" type="ordered locus">Bcep1808_7773</name>
</gene>
<dbReference type="AlphaFoldDB" id="A4JWJ0"/>
<protein>
    <submittedName>
        <fullName evidence="1">Uncharacterized protein</fullName>
    </submittedName>
</protein>